<name>G7E857_MIXOS</name>
<comment type="caution">
    <text evidence="9">The sequence shown here is derived from an EMBL/GenBank/DDBJ whole genome shotgun (WGS) entry which is preliminary data.</text>
</comment>
<dbReference type="PRINTS" id="PR01011">
    <property type="entry name" value="GLUTPROXDASE"/>
</dbReference>
<dbReference type="PROSITE" id="PS00460">
    <property type="entry name" value="GLUTATHIONE_PEROXID_1"/>
    <property type="match status" value="1"/>
</dbReference>
<evidence type="ECO:0000256" key="7">
    <source>
        <dbReference type="RuleBase" id="RU000499"/>
    </source>
</evidence>
<reference evidence="9 10" key="1">
    <citation type="journal article" date="2011" name="J. Gen. Appl. Microbiol.">
        <title>Draft genome sequencing of the enigmatic basidiomycete Mixia osmundae.</title>
        <authorList>
            <person name="Nishida H."/>
            <person name="Nagatsuka Y."/>
            <person name="Sugiyama J."/>
        </authorList>
    </citation>
    <scope>NUCLEOTIDE SEQUENCE [LARGE SCALE GENOMIC DNA]</scope>
    <source>
        <strain evidence="10">CBS 9802 / IAM 14324 / JCM 22182 / KY 12970</strain>
    </source>
</reference>
<dbReference type="FunCoup" id="G7E857">
    <property type="interactions" value="88"/>
</dbReference>
<feature type="signal peptide" evidence="8">
    <location>
        <begin position="1"/>
        <end position="16"/>
    </location>
</feature>
<dbReference type="GO" id="GO:0034599">
    <property type="term" value="P:cellular response to oxidative stress"/>
    <property type="evidence" value="ECO:0007669"/>
    <property type="project" value="TreeGrafter"/>
</dbReference>
<evidence type="ECO:0000313" key="9">
    <source>
        <dbReference type="EMBL" id="GAA99017.1"/>
    </source>
</evidence>
<dbReference type="OMA" id="PTWNFCK"/>
<dbReference type="InterPro" id="IPR000889">
    <property type="entry name" value="Glutathione_peroxidase"/>
</dbReference>
<evidence type="ECO:0000256" key="2">
    <source>
        <dbReference type="ARBA" id="ARBA00022559"/>
    </source>
</evidence>
<protein>
    <recommendedName>
        <fullName evidence="7">Glutathione peroxidase</fullName>
    </recommendedName>
</protein>
<reference evidence="9 10" key="2">
    <citation type="journal article" date="2012" name="Open Biol.">
        <title>Characteristics of nucleosomes and linker DNA regions on the genome of the basidiomycete Mixia osmundae revealed by mono- and dinucleosome mapping.</title>
        <authorList>
            <person name="Nishida H."/>
            <person name="Kondo S."/>
            <person name="Matsumoto T."/>
            <person name="Suzuki Y."/>
            <person name="Yoshikawa H."/>
            <person name="Taylor T.D."/>
            <person name="Sugiyama J."/>
        </authorList>
    </citation>
    <scope>NUCLEOTIDE SEQUENCE [LARGE SCALE GENOMIC DNA]</scope>
    <source>
        <strain evidence="10">CBS 9802 / IAM 14324 / JCM 22182 / KY 12970</strain>
    </source>
</reference>
<dbReference type="Pfam" id="PF00255">
    <property type="entry name" value="GSHPx"/>
    <property type="match status" value="1"/>
</dbReference>
<accession>G7E857</accession>
<proteinExistence type="inferred from homology"/>
<dbReference type="AlphaFoldDB" id="G7E857"/>
<sequence>MRTILFAAALPTISLLQPVRLVAASARFHQAHFASMSASPQSSPKPASFYDCVVKMPGGKELSMADYRGKVVLVVNTASACGFTPQYTALQHLYSKYKDQGLVIIGQPSNEFGGQNPEGDDGEKGTAALCQRNYGVDFPIAAKGTVNGSGAVPLFAFLKSQKKSLALERIKWNFEKFLIRKDGEVAARYTSITKPESLEPEIIKLLAE</sequence>
<gene>
    <name evidence="9" type="primary">Mo05706</name>
    <name evidence="9" type="ORF">E5Q_05706</name>
</gene>
<dbReference type="CDD" id="cd00340">
    <property type="entry name" value="GSH_Peroxidase"/>
    <property type="match status" value="1"/>
</dbReference>
<keyword evidence="8" id="KW-0732">Signal</keyword>
<dbReference type="PANTHER" id="PTHR11592">
    <property type="entry name" value="GLUTATHIONE PEROXIDASE"/>
    <property type="match status" value="1"/>
</dbReference>
<dbReference type="PANTHER" id="PTHR11592:SF78">
    <property type="entry name" value="GLUTATHIONE PEROXIDASE"/>
    <property type="match status" value="1"/>
</dbReference>
<comment type="catalytic activity">
    <reaction evidence="5">
        <text>a hydroperoxide + [thioredoxin]-dithiol = an alcohol + [thioredoxin]-disulfide + H2O</text>
        <dbReference type="Rhea" id="RHEA:62620"/>
        <dbReference type="Rhea" id="RHEA-COMP:10698"/>
        <dbReference type="Rhea" id="RHEA-COMP:10700"/>
        <dbReference type="ChEBI" id="CHEBI:15377"/>
        <dbReference type="ChEBI" id="CHEBI:29950"/>
        <dbReference type="ChEBI" id="CHEBI:30879"/>
        <dbReference type="ChEBI" id="CHEBI:35924"/>
        <dbReference type="ChEBI" id="CHEBI:50058"/>
        <dbReference type="EC" id="1.11.1.24"/>
    </reaction>
</comment>
<feature type="chain" id="PRO_5009955831" description="Glutathione peroxidase" evidence="8">
    <location>
        <begin position="17"/>
        <end position="208"/>
    </location>
</feature>
<evidence type="ECO:0000256" key="6">
    <source>
        <dbReference type="PIRSR" id="PIRSR000303-1"/>
    </source>
</evidence>
<dbReference type="FunFam" id="3.40.30.10:FF:000010">
    <property type="entry name" value="Glutathione peroxidase"/>
    <property type="match status" value="1"/>
</dbReference>
<evidence type="ECO:0000256" key="5">
    <source>
        <dbReference type="ARBA" id="ARBA00049091"/>
    </source>
</evidence>
<dbReference type="EMBL" id="BABT02000170">
    <property type="protein sequence ID" value="GAA99017.1"/>
    <property type="molecule type" value="Genomic_DNA"/>
</dbReference>
<evidence type="ECO:0000256" key="8">
    <source>
        <dbReference type="SAM" id="SignalP"/>
    </source>
</evidence>
<evidence type="ECO:0000313" key="10">
    <source>
        <dbReference type="Proteomes" id="UP000009131"/>
    </source>
</evidence>
<dbReference type="STRING" id="764103.G7E857"/>
<dbReference type="eggNOG" id="KOG1651">
    <property type="taxonomic scope" value="Eukaryota"/>
</dbReference>
<evidence type="ECO:0000256" key="1">
    <source>
        <dbReference type="ARBA" id="ARBA00006926"/>
    </source>
</evidence>
<keyword evidence="3" id="KW-0049">Antioxidant</keyword>
<dbReference type="Proteomes" id="UP000009131">
    <property type="component" value="Unassembled WGS sequence"/>
</dbReference>
<keyword evidence="4 7" id="KW-0560">Oxidoreductase</keyword>
<feature type="active site" evidence="6">
    <location>
        <position position="81"/>
    </location>
</feature>
<dbReference type="RefSeq" id="XP_014571009.1">
    <property type="nucleotide sequence ID" value="XM_014715523.1"/>
</dbReference>
<dbReference type="PROSITE" id="PS51355">
    <property type="entry name" value="GLUTATHIONE_PEROXID_3"/>
    <property type="match status" value="1"/>
</dbReference>
<dbReference type="SUPFAM" id="SSF52833">
    <property type="entry name" value="Thioredoxin-like"/>
    <property type="match status" value="1"/>
</dbReference>
<dbReference type="GO" id="GO:0140824">
    <property type="term" value="F:thioredoxin-dependent peroxiredoxin activity"/>
    <property type="evidence" value="ECO:0007669"/>
    <property type="project" value="UniProtKB-EC"/>
</dbReference>
<dbReference type="Gene3D" id="3.40.30.10">
    <property type="entry name" value="Glutaredoxin"/>
    <property type="match status" value="1"/>
</dbReference>
<dbReference type="InterPro" id="IPR036249">
    <property type="entry name" value="Thioredoxin-like_sf"/>
</dbReference>
<dbReference type="InParanoid" id="G7E857"/>
<keyword evidence="2 7" id="KW-0575">Peroxidase</keyword>
<dbReference type="OrthoDB" id="446890at2759"/>
<comment type="similarity">
    <text evidence="1 7">Belongs to the glutathione peroxidase family.</text>
</comment>
<dbReference type="HOGENOM" id="CLU_029507_1_0_1"/>
<dbReference type="PIRSF" id="PIRSF000303">
    <property type="entry name" value="Glutathion_perox"/>
    <property type="match status" value="1"/>
</dbReference>
<evidence type="ECO:0000256" key="4">
    <source>
        <dbReference type="ARBA" id="ARBA00023002"/>
    </source>
</evidence>
<organism evidence="9 10">
    <name type="scientific">Mixia osmundae (strain CBS 9802 / IAM 14324 / JCM 22182 / KY 12970)</name>
    <dbReference type="NCBI Taxonomy" id="764103"/>
    <lineage>
        <taxon>Eukaryota</taxon>
        <taxon>Fungi</taxon>
        <taxon>Dikarya</taxon>
        <taxon>Basidiomycota</taxon>
        <taxon>Pucciniomycotina</taxon>
        <taxon>Mixiomycetes</taxon>
        <taxon>Mixiales</taxon>
        <taxon>Mixiaceae</taxon>
        <taxon>Mixia</taxon>
    </lineage>
</organism>
<evidence type="ECO:0000256" key="3">
    <source>
        <dbReference type="ARBA" id="ARBA00022862"/>
    </source>
</evidence>
<keyword evidence="10" id="KW-1185">Reference proteome</keyword>
<dbReference type="InterPro" id="IPR029759">
    <property type="entry name" value="GPX_AS"/>
</dbReference>